<comment type="caution">
    <text evidence="1">The sequence shown here is derived from an EMBL/GenBank/DDBJ whole genome shotgun (WGS) entry which is preliminary data.</text>
</comment>
<dbReference type="Proteomes" id="UP001597387">
    <property type="component" value="Unassembled WGS sequence"/>
</dbReference>
<gene>
    <name evidence="1" type="ORF">ACFSJU_17070</name>
</gene>
<name>A0ABW4ZPS2_9SPHI</name>
<dbReference type="RefSeq" id="WP_255904521.1">
    <property type="nucleotide sequence ID" value="NZ_JAFMZO010000004.1"/>
</dbReference>
<organism evidence="1 2">
    <name type="scientific">Paradesertivirga mongoliensis</name>
    <dbReference type="NCBI Taxonomy" id="2100740"/>
    <lineage>
        <taxon>Bacteria</taxon>
        <taxon>Pseudomonadati</taxon>
        <taxon>Bacteroidota</taxon>
        <taxon>Sphingobacteriia</taxon>
        <taxon>Sphingobacteriales</taxon>
        <taxon>Sphingobacteriaceae</taxon>
        <taxon>Paradesertivirga</taxon>
    </lineage>
</organism>
<accession>A0ABW4ZPS2</accession>
<dbReference type="EMBL" id="JBHUHZ010000003">
    <property type="protein sequence ID" value="MFD2164123.1"/>
    <property type="molecule type" value="Genomic_DNA"/>
</dbReference>
<evidence type="ECO:0000313" key="1">
    <source>
        <dbReference type="EMBL" id="MFD2164123.1"/>
    </source>
</evidence>
<evidence type="ECO:0000313" key="2">
    <source>
        <dbReference type="Proteomes" id="UP001597387"/>
    </source>
</evidence>
<sequence length="76" mass="8291">MIRSALIALFVLCSVLFCCTGNISYEILVNLVSGKTEEGVLERADEQGLKIKSESGSKIVEAATIAKVQILPYKWT</sequence>
<proteinExistence type="predicted"/>
<keyword evidence="2" id="KW-1185">Reference proteome</keyword>
<protein>
    <submittedName>
        <fullName evidence="1">Uncharacterized protein</fullName>
    </submittedName>
</protein>
<reference evidence="2" key="1">
    <citation type="journal article" date="2019" name="Int. J. Syst. Evol. Microbiol.">
        <title>The Global Catalogue of Microorganisms (GCM) 10K type strain sequencing project: providing services to taxonomists for standard genome sequencing and annotation.</title>
        <authorList>
            <consortium name="The Broad Institute Genomics Platform"/>
            <consortium name="The Broad Institute Genome Sequencing Center for Infectious Disease"/>
            <person name="Wu L."/>
            <person name="Ma J."/>
        </authorList>
    </citation>
    <scope>NUCLEOTIDE SEQUENCE [LARGE SCALE GENOMIC DNA]</scope>
    <source>
        <strain evidence="2">KCTC 42217</strain>
    </source>
</reference>